<name>A0A813DG92_POLGL</name>
<protein>
    <submittedName>
        <fullName evidence="1">Uncharacterized protein</fullName>
    </submittedName>
</protein>
<comment type="caution">
    <text evidence="1">The sequence shown here is derived from an EMBL/GenBank/DDBJ whole genome shotgun (WGS) entry which is preliminary data.</text>
</comment>
<sequence length="119" mass="13392">MFSCPGEADGNQICDRNPQMIEDSMYPKALPLCASNLIVFAPDSVSSSTMTNAMLETISWICREFISMNMNAQPFNMDTLEIAEQSQVQMFLLHQDSVDFDTRAKEQELKDSDDPDLIS</sequence>
<evidence type="ECO:0000313" key="2">
    <source>
        <dbReference type="Proteomes" id="UP000654075"/>
    </source>
</evidence>
<reference evidence="1" key="1">
    <citation type="submission" date="2021-02" db="EMBL/GenBank/DDBJ databases">
        <authorList>
            <person name="Dougan E. K."/>
            <person name="Rhodes N."/>
            <person name="Thang M."/>
            <person name="Chan C."/>
        </authorList>
    </citation>
    <scope>NUCLEOTIDE SEQUENCE</scope>
</reference>
<keyword evidence="2" id="KW-1185">Reference proteome</keyword>
<dbReference type="Proteomes" id="UP000654075">
    <property type="component" value="Unassembled WGS sequence"/>
</dbReference>
<dbReference type="EMBL" id="CAJNNV010001657">
    <property type="protein sequence ID" value="CAE8585495.1"/>
    <property type="molecule type" value="Genomic_DNA"/>
</dbReference>
<accession>A0A813DG92</accession>
<organism evidence="1 2">
    <name type="scientific">Polarella glacialis</name>
    <name type="common">Dinoflagellate</name>
    <dbReference type="NCBI Taxonomy" id="89957"/>
    <lineage>
        <taxon>Eukaryota</taxon>
        <taxon>Sar</taxon>
        <taxon>Alveolata</taxon>
        <taxon>Dinophyceae</taxon>
        <taxon>Suessiales</taxon>
        <taxon>Suessiaceae</taxon>
        <taxon>Polarella</taxon>
    </lineage>
</organism>
<gene>
    <name evidence="1" type="ORF">PGLA1383_LOCUS4403</name>
</gene>
<dbReference type="AlphaFoldDB" id="A0A813DG92"/>
<evidence type="ECO:0000313" key="1">
    <source>
        <dbReference type="EMBL" id="CAE8585495.1"/>
    </source>
</evidence>
<proteinExistence type="predicted"/>